<dbReference type="GO" id="GO:0071526">
    <property type="term" value="P:semaphorin-plexin signaling pathway"/>
    <property type="evidence" value="ECO:0007669"/>
    <property type="project" value="TreeGrafter"/>
</dbReference>
<dbReference type="GO" id="GO:0030335">
    <property type="term" value="P:positive regulation of cell migration"/>
    <property type="evidence" value="ECO:0007669"/>
    <property type="project" value="TreeGrafter"/>
</dbReference>
<evidence type="ECO:0000256" key="3">
    <source>
        <dbReference type="ARBA" id="ARBA00023136"/>
    </source>
</evidence>
<dbReference type="InterPro" id="IPR016201">
    <property type="entry name" value="PSI"/>
</dbReference>
<dbReference type="Gene3D" id="2.60.40.10">
    <property type="entry name" value="Immunoglobulins"/>
    <property type="match status" value="1"/>
</dbReference>
<evidence type="ECO:0000313" key="10">
    <source>
        <dbReference type="Proteomes" id="UP000694580"/>
    </source>
</evidence>
<dbReference type="Pfam" id="PF01403">
    <property type="entry name" value="Sema"/>
    <property type="match status" value="1"/>
</dbReference>
<dbReference type="GeneTree" id="ENSGT00940000158358"/>
<sequence>MADASGVTVLPSFLLPPSLLPSVSRLFSAVTPVAMYPAALLLLLSPLLASPHRRHHPRIVVRRGDVPRVEMDELAGPMALGTDGLVYVRGRNLFRLNSWLHEEVFSDCKSFTSSCQNVVLMKTGRGQHPIYICTTEANMFRCCDVTSNGSAANCVEHQGTAIDEDDPSLLVGDQLYATRSGVGDGVGIQRFFRNELWQQNNHIEHRYVKLFERKQETNPLQNKIFAFYNEKNSDQNLASHLWIPCVSQVCESDLGGRKDHMQYSWTSQLKARLFCGDCEKKLHFTELLDVALLETEEQTRVYGLFKNGWEMRAVCVYTMDDIDRVFTSSAVKGQSGPKPVERPGECVADSNKLSPEVLKVMKNHPEMEDWVMPLDRQYLLLTKHRNYSRIQVDRAKGRGNKFHTVLLLALEHGEVHKVLESYSPSGSAEPFYIAGFQAFNGTAIDSMLLNFFSKRLYLRSGSEVAMIDLQNCALYGSTCQNCIMARDPYCGWDQWTQSAAAVKHNMVQDVENGNAAVCTSADAVNSHLSSPHDDPLTEIAQFSQAYLQCQVHSWHATYKWVKYNQHREMPSIFDKDKIIMFIDSMSEDYEGKYQCRASENGYNWTVVAYQVKMKSGVTATNGCPALLGWTLLMIFLLL</sequence>
<dbReference type="PANTHER" id="PTHR11036:SF144">
    <property type="entry name" value="SEMAPHORIN-7A-LIKE"/>
    <property type="match status" value="1"/>
</dbReference>
<keyword evidence="4" id="KW-1015">Disulfide bond</keyword>
<accession>A0AAY4B468</accession>
<dbReference type="FunFam" id="2.60.40.10:FF:001170">
    <property type="entry name" value="Sema domain, immunoglobulin domain (Ig), short basic domain, secreted, (Semaphorin) 3F"/>
    <property type="match status" value="1"/>
</dbReference>
<dbReference type="PROSITE" id="PS50835">
    <property type="entry name" value="IG_LIKE"/>
    <property type="match status" value="1"/>
</dbReference>
<dbReference type="SMART" id="SM00423">
    <property type="entry name" value="PSI"/>
    <property type="match status" value="1"/>
</dbReference>
<dbReference type="SUPFAM" id="SSF48726">
    <property type="entry name" value="Immunoglobulin"/>
    <property type="match status" value="1"/>
</dbReference>
<reference evidence="9 10" key="1">
    <citation type="submission" date="2020-06" db="EMBL/GenBank/DDBJ databases">
        <authorList>
            <consortium name="Wellcome Sanger Institute Data Sharing"/>
        </authorList>
    </citation>
    <scope>NUCLEOTIDE SEQUENCE [LARGE SCALE GENOMIC DNA]</scope>
</reference>
<dbReference type="Pfam" id="PF01437">
    <property type="entry name" value="PSI"/>
    <property type="match status" value="1"/>
</dbReference>
<dbReference type="Gene3D" id="3.30.1680.10">
    <property type="entry name" value="ligand-binding face of the semaphorins, domain 2"/>
    <property type="match status" value="1"/>
</dbReference>
<comment type="similarity">
    <text evidence="2">Belongs to the semaphorin family.</text>
</comment>
<comment type="subcellular location">
    <subcellularLocation>
        <location evidence="1">Membrane</location>
    </subcellularLocation>
</comment>
<dbReference type="InterPro" id="IPR013783">
    <property type="entry name" value="Ig-like_fold"/>
</dbReference>
<dbReference type="GO" id="GO:0030215">
    <property type="term" value="F:semaphorin receptor binding"/>
    <property type="evidence" value="ECO:0007669"/>
    <property type="project" value="InterPro"/>
</dbReference>
<keyword evidence="5" id="KW-0325">Glycoprotein</keyword>
<dbReference type="GO" id="GO:0007411">
    <property type="term" value="P:axon guidance"/>
    <property type="evidence" value="ECO:0007669"/>
    <property type="project" value="TreeGrafter"/>
</dbReference>
<dbReference type="InterPro" id="IPR002165">
    <property type="entry name" value="Plexin_repeat"/>
</dbReference>
<name>A0AAY4B468_9TELE</name>
<dbReference type="PANTHER" id="PTHR11036">
    <property type="entry name" value="SEMAPHORIN"/>
    <property type="match status" value="1"/>
</dbReference>
<dbReference type="GO" id="GO:0045499">
    <property type="term" value="F:chemorepellent activity"/>
    <property type="evidence" value="ECO:0007669"/>
    <property type="project" value="TreeGrafter"/>
</dbReference>
<dbReference type="InterPro" id="IPR036179">
    <property type="entry name" value="Ig-like_dom_sf"/>
</dbReference>
<feature type="domain" description="Ig-like" evidence="7">
    <location>
        <begin position="531"/>
        <end position="600"/>
    </location>
</feature>
<evidence type="ECO:0000259" key="8">
    <source>
        <dbReference type="PROSITE" id="PS51004"/>
    </source>
</evidence>
<dbReference type="GO" id="GO:0005886">
    <property type="term" value="C:plasma membrane"/>
    <property type="evidence" value="ECO:0007669"/>
    <property type="project" value="TreeGrafter"/>
</dbReference>
<evidence type="ECO:0000256" key="2">
    <source>
        <dbReference type="ARBA" id="ARBA00009492"/>
    </source>
</evidence>
<dbReference type="Gene3D" id="2.130.10.10">
    <property type="entry name" value="YVTN repeat-like/Quinoprotein amine dehydrogenase"/>
    <property type="match status" value="1"/>
</dbReference>
<dbReference type="SUPFAM" id="SSF103575">
    <property type="entry name" value="Plexin repeat"/>
    <property type="match status" value="1"/>
</dbReference>
<dbReference type="GO" id="GO:0000122">
    <property type="term" value="P:negative regulation of transcription by RNA polymerase II"/>
    <property type="evidence" value="ECO:0007669"/>
    <property type="project" value="TreeGrafter"/>
</dbReference>
<proteinExistence type="inferred from homology"/>
<dbReference type="PROSITE" id="PS51004">
    <property type="entry name" value="SEMA"/>
    <property type="match status" value="1"/>
</dbReference>
<protein>
    <submittedName>
        <fullName evidence="9">Uncharacterized protein</fullName>
    </submittedName>
</protein>
<dbReference type="SUPFAM" id="SSF101912">
    <property type="entry name" value="Sema domain"/>
    <property type="match status" value="1"/>
</dbReference>
<keyword evidence="3" id="KW-0472">Membrane</keyword>
<evidence type="ECO:0000256" key="5">
    <source>
        <dbReference type="ARBA" id="ARBA00023180"/>
    </source>
</evidence>
<dbReference type="GO" id="GO:0043931">
    <property type="term" value="P:ossification involved in bone maturation"/>
    <property type="evidence" value="ECO:0007669"/>
    <property type="project" value="TreeGrafter"/>
</dbReference>
<dbReference type="Proteomes" id="UP000694580">
    <property type="component" value="Chromosome 16"/>
</dbReference>
<dbReference type="SMART" id="SM00630">
    <property type="entry name" value="Sema"/>
    <property type="match status" value="1"/>
</dbReference>
<dbReference type="GO" id="GO:0001755">
    <property type="term" value="P:neural crest cell migration"/>
    <property type="evidence" value="ECO:0007669"/>
    <property type="project" value="TreeGrafter"/>
</dbReference>
<reference evidence="9" key="3">
    <citation type="submission" date="2025-09" db="UniProtKB">
        <authorList>
            <consortium name="Ensembl"/>
        </authorList>
    </citation>
    <scope>IDENTIFICATION</scope>
</reference>
<dbReference type="InterPro" id="IPR015943">
    <property type="entry name" value="WD40/YVTN_repeat-like_dom_sf"/>
</dbReference>
<evidence type="ECO:0000313" key="9">
    <source>
        <dbReference type="Ensembl" id="ENSDCDP00010015804.1"/>
    </source>
</evidence>
<dbReference type="InterPro" id="IPR036352">
    <property type="entry name" value="Semap_dom_sf"/>
</dbReference>
<evidence type="ECO:0000256" key="6">
    <source>
        <dbReference type="PROSITE-ProRule" id="PRU00352"/>
    </source>
</evidence>
<dbReference type="AlphaFoldDB" id="A0AAY4B468"/>
<keyword evidence="10" id="KW-1185">Reference proteome</keyword>
<dbReference type="InterPro" id="IPR027231">
    <property type="entry name" value="Semaphorin"/>
</dbReference>
<dbReference type="InterPro" id="IPR001627">
    <property type="entry name" value="Semap_dom"/>
</dbReference>
<feature type="domain" description="Sema" evidence="8">
    <location>
        <begin position="1"/>
        <end position="469"/>
    </location>
</feature>
<evidence type="ECO:0000259" key="7">
    <source>
        <dbReference type="PROSITE" id="PS50835"/>
    </source>
</evidence>
<comment type="caution">
    <text evidence="6">Lacks conserved residue(s) required for the propagation of feature annotation.</text>
</comment>
<evidence type="ECO:0000256" key="1">
    <source>
        <dbReference type="ARBA" id="ARBA00004370"/>
    </source>
</evidence>
<gene>
    <name evidence="9" type="primary">LOC114766355</name>
</gene>
<dbReference type="Ensembl" id="ENSDCDT00010016764.1">
    <property type="protein sequence ID" value="ENSDCDP00010015804.1"/>
    <property type="gene ID" value="ENSDCDG00010007282.1"/>
</dbReference>
<organism evidence="9 10">
    <name type="scientific">Denticeps clupeoides</name>
    <name type="common">denticle herring</name>
    <dbReference type="NCBI Taxonomy" id="299321"/>
    <lineage>
        <taxon>Eukaryota</taxon>
        <taxon>Metazoa</taxon>
        <taxon>Chordata</taxon>
        <taxon>Craniata</taxon>
        <taxon>Vertebrata</taxon>
        <taxon>Euteleostomi</taxon>
        <taxon>Actinopterygii</taxon>
        <taxon>Neopterygii</taxon>
        <taxon>Teleostei</taxon>
        <taxon>Clupei</taxon>
        <taxon>Clupeiformes</taxon>
        <taxon>Denticipitoidei</taxon>
        <taxon>Denticipitidae</taxon>
        <taxon>Denticeps</taxon>
    </lineage>
</organism>
<evidence type="ECO:0000256" key="4">
    <source>
        <dbReference type="ARBA" id="ARBA00023157"/>
    </source>
</evidence>
<dbReference type="GO" id="GO:0005615">
    <property type="term" value="C:extracellular space"/>
    <property type="evidence" value="ECO:0007669"/>
    <property type="project" value="TreeGrafter"/>
</dbReference>
<reference evidence="9" key="2">
    <citation type="submission" date="2025-08" db="UniProtKB">
        <authorList>
            <consortium name="Ensembl"/>
        </authorList>
    </citation>
    <scope>IDENTIFICATION</scope>
</reference>
<dbReference type="InterPro" id="IPR007110">
    <property type="entry name" value="Ig-like_dom"/>
</dbReference>